<proteinExistence type="predicted"/>
<comment type="caution">
    <text evidence="2">The sequence shown here is derived from an EMBL/GenBank/DDBJ whole genome shotgun (WGS) entry which is preliminary data.</text>
</comment>
<reference evidence="2 3" key="1">
    <citation type="submission" date="2019-08" db="EMBL/GenBank/DDBJ databases">
        <title>In-depth cultivation of the pig gut microbiome towards novel bacterial diversity and tailored functional studies.</title>
        <authorList>
            <person name="Wylensek D."/>
            <person name="Hitch T.C.A."/>
            <person name="Clavel T."/>
        </authorList>
    </citation>
    <scope>NUCLEOTIDE SEQUENCE [LARGE SCALE GENOMIC DNA]</scope>
    <source>
        <strain evidence="2 3">Bifido-178-WT-2B</strain>
    </source>
</reference>
<dbReference type="EMBL" id="VUMX01000003">
    <property type="protein sequence ID" value="MST86453.1"/>
    <property type="molecule type" value="Genomic_DNA"/>
</dbReference>
<dbReference type="AlphaFoldDB" id="A0A6A8MBF9"/>
<evidence type="ECO:0000313" key="2">
    <source>
        <dbReference type="EMBL" id="MST86453.1"/>
    </source>
</evidence>
<gene>
    <name evidence="2" type="ORF">FYJ62_02005</name>
</gene>
<accession>A0A6A8MBF9</accession>
<feature type="region of interest" description="Disordered" evidence="1">
    <location>
        <begin position="44"/>
        <end position="66"/>
    </location>
</feature>
<organism evidence="2 3">
    <name type="scientific">Lactobacillus porci</name>
    <dbReference type="NCBI Taxonomy" id="2012477"/>
    <lineage>
        <taxon>Bacteria</taxon>
        <taxon>Bacillati</taxon>
        <taxon>Bacillota</taxon>
        <taxon>Bacilli</taxon>
        <taxon>Lactobacillales</taxon>
        <taxon>Lactobacillaceae</taxon>
        <taxon>Lactobacillus</taxon>
    </lineage>
</organism>
<protein>
    <submittedName>
        <fullName evidence="2">Uncharacterized protein</fullName>
    </submittedName>
</protein>
<name>A0A6A8MBF9_9LACO</name>
<feature type="compositionally biased region" description="Basic and acidic residues" evidence="1">
    <location>
        <begin position="57"/>
        <end position="66"/>
    </location>
</feature>
<dbReference type="Proteomes" id="UP000438120">
    <property type="component" value="Unassembled WGS sequence"/>
</dbReference>
<sequence length="66" mass="7454">MARGASLNWLCEKTEHKSAIIPITVAMYAYSSIHWSKNASLTENGNQSGFVKKNYHKNPEKFAKKP</sequence>
<evidence type="ECO:0000313" key="3">
    <source>
        <dbReference type="Proteomes" id="UP000438120"/>
    </source>
</evidence>
<keyword evidence="3" id="KW-1185">Reference proteome</keyword>
<evidence type="ECO:0000256" key="1">
    <source>
        <dbReference type="SAM" id="MobiDB-lite"/>
    </source>
</evidence>